<accession>A0A2T4IDJ0</accession>
<keyword evidence="3" id="KW-1185">Reference proteome</keyword>
<keyword evidence="1" id="KW-1133">Transmembrane helix</keyword>
<name>A0A2T4IDJ0_9RHOO</name>
<comment type="caution">
    <text evidence="2">The sequence shown here is derived from an EMBL/GenBank/DDBJ whole genome shotgun (WGS) entry which is preliminary data.</text>
</comment>
<feature type="transmembrane region" description="Helical" evidence="1">
    <location>
        <begin position="12"/>
        <end position="34"/>
    </location>
</feature>
<reference evidence="2 3" key="2">
    <citation type="submission" date="2018-04" db="EMBL/GenBank/DDBJ databases">
        <title>Thauera lacus sp. nov., isolated from an saline lake in Inner Mongolia, China.</title>
        <authorList>
            <person name="Liang Q.-Y."/>
        </authorList>
    </citation>
    <scope>NUCLEOTIDE SEQUENCE [LARGE SCALE GENOMIC DNA]</scope>
    <source>
        <strain evidence="2 3">D20</strain>
    </source>
</reference>
<gene>
    <name evidence="2" type="ORF">C8261_12575</name>
</gene>
<protein>
    <submittedName>
        <fullName evidence="2">Uncharacterized protein</fullName>
    </submittedName>
</protein>
<dbReference type="Proteomes" id="UP000241193">
    <property type="component" value="Unassembled WGS sequence"/>
</dbReference>
<keyword evidence="1" id="KW-0812">Transmembrane</keyword>
<evidence type="ECO:0000313" key="2">
    <source>
        <dbReference type="EMBL" id="PTD95830.1"/>
    </source>
</evidence>
<reference evidence="2 3" key="1">
    <citation type="submission" date="2018-03" db="EMBL/GenBank/DDBJ databases">
        <authorList>
            <person name="Keele B.F."/>
        </authorList>
    </citation>
    <scope>NUCLEOTIDE SEQUENCE [LARGE SCALE GENOMIC DNA]</scope>
    <source>
        <strain evidence="2 3">D20</strain>
    </source>
</reference>
<keyword evidence="1" id="KW-0472">Membrane</keyword>
<evidence type="ECO:0000313" key="3">
    <source>
        <dbReference type="Proteomes" id="UP000241193"/>
    </source>
</evidence>
<organism evidence="2 3">
    <name type="scientific">Pseudothauera lacus</name>
    <dbReference type="NCBI Taxonomy" id="2136175"/>
    <lineage>
        <taxon>Bacteria</taxon>
        <taxon>Pseudomonadati</taxon>
        <taxon>Pseudomonadota</taxon>
        <taxon>Betaproteobacteria</taxon>
        <taxon>Rhodocyclales</taxon>
        <taxon>Zoogloeaceae</taxon>
        <taxon>Pseudothauera</taxon>
    </lineage>
</organism>
<sequence>MFDEIKHVLGLYGVPSILILLLVGLGNFGAAWMAQISFPMRLKKHAWKWEKEQWATEQFLESLSRVEFMGKHLVHSEVGEKVSLSRLGFNETEAEIVKVITDLHSDGHRIRPYLNQRNQALFDDYLQQSSAAFDASKASHGEWMPDDCAAEEAHVLRFVDEQRKIAGRFVGKVEVV</sequence>
<dbReference type="AlphaFoldDB" id="A0A2T4IDJ0"/>
<evidence type="ECO:0000256" key="1">
    <source>
        <dbReference type="SAM" id="Phobius"/>
    </source>
</evidence>
<proteinExistence type="predicted"/>
<dbReference type="EMBL" id="PZKC01000010">
    <property type="protein sequence ID" value="PTD95830.1"/>
    <property type="molecule type" value="Genomic_DNA"/>
</dbReference>
<dbReference type="RefSeq" id="WP_107494071.1">
    <property type="nucleotide sequence ID" value="NZ_PZKC01000010.1"/>
</dbReference>